<feature type="non-terminal residue" evidence="2">
    <location>
        <position position="181"/>
    </location>
</feature>
<reference evidence="2" key="1">
    <citation type="submission" date="2023-07" db="EMBL/GenBank/DDBJ databases">
        <title>Chromosome-level genome assembly of Artemia franciscana.</title>
        <authorList>
            <person name="Jo E."/>
        </authorList>
    </citation>
    <scope>NUCLEOTIDE SEQUENCE</scope>
    <source>
        <tissue evidence="2">Whole body</tissue>
    </source>
</reference>
<feature type="region of interest" description="Disordered" evidence="1">
    <location>
        <begin position="94"/>
        <end position="121"/>
    </location>
</feature>
<dbReference type="AlphaFoldDB" id="A0AA88IE05"/>
<protein>
    <submittedName>
        <fullName evidence="2">Uncharacterized protein</fullName>
    </submittedName>
</protein>
<proteinExistence type="predicted"/>
<organism evidence="2 3">
    <name type="scientific">Artemia franciscana</name>
    <name type="common">Brine shrimp</name>
    <name type="synonym">Artemia sanfranciscana</name>
    <dbReference type="NCBI Taxonomy" id="6661"/>
    <lineage>
        <taxon>Eukaryota</taxon>
        <taxon>Metazoa</taxon>
        <taxon>Ecdysozoa</taxon>
        <taxon>Arthropoda</taxon>
        <taxon>Crustacea</taxon>
        <taxon>Branchiopoda</taxon>
        <taxon>Anostraca</taxon>
        <taxon>Artemiidae</taxon>
        <taxon>Artemia</taxon>
    </lineage>
</organism>
<comment type="caution">
    <text evidence="2">The sequence shown here is derived from an EMBL/GenBank/DDBJ whole genome shotgun (WGS) entry which is preliminary data.</text>
</comment>
<evidence type="ECO:0000313" key="3">
    <source>
        <dbReference type="Proteomes" id="UP001187531"/>
    </source>
</evidence>
<gene>
    <name evidence="2" type="ORF">QYM36_001399</name>
</gene>
<dbReference type="Proteomes" id="UP001187531">
    <property type="component" value="Unassembled WGS sequence"/>
</dbReference>
<evidence type="ECO:0000313" key="2">
    <source>
        <dbReference type="EMBL" id="KAK2724926.1"/>
    </source>
</evidence>
<feature type="compositionally biased region" description="Polar residues" evidence="1">
    <location>
        <begin position="94"/>
        <end position="111"/>
    </location>
</feature>
<sequence>KENEQKRRRRSKAQFFEMIQEIKRFQQEERRLNTVHQGSCDSATTSILNTDLTNFVFESTDTANECVDDQKVWESRAKISTIVETSFEKEVLLENSQTEPSNKPSSESCNNPDDKDSDESDAETLFSYSLVDEATLKRLSKKDLYLLWQAAETDLKSQLNKVKAQKKQLTSTLRCGNEQHF</sequence>
<accession>A0AA88IE05</accession>
<name>A0AA88IE05_ARTSF</name>
<dbReference type="EMBL" id="JAVRJZ010000003">
    <property type="protein sequence ID" value="KAK2724926.1"/>
    <property type="molecule type" value="Genomic_DNA"/>
</dbReference>
<evidence type="ECO:0000256" key="1">
    <source>
        <dbReference type="SAM" id="MobiDB-lite"/>
    </source>
</evidence>
<keyword evidence="3" id="KW-1185">Reference proteome</keyword>